<keyword evidence="1" id="KW-0472">Membrane</keyword>
<evidence type="ECO:0000313" key="2">
    <source>
        <dbReference type="EMBL" id="SDD62315.1"/>
    </source>
</evidence>
<feature type="transmembrane region" description="Helical" evidence="1">
    <location>
        <begin position="27"/>
        <end position="55"/>
    </location>
</feature>
<evidence type="ECO:0000256" key="1">
    <source>
        <dbReference type="SAM" id="Phobius"/>
    </source>
</evidence>
<dbReference type="Pfam" id="PF09656">
    <property type="entry name" value="PGPGW"/>
    <property type="match status" value="1"/>
</dbReference>
<keyword evidence="1" id="KW-1133">Transmembrane helix</keyword>
<dbReference type="EMBL" id="FMZX01000010">
    <property type="protein sequence ID" value="SDD62315.1"/>
    <property type="molecule type" value="Genomic_DNA"/>
</dbReference>
<dbReference type="AlphaFoldDB" id="A0A1G6WB67"/>
<gene>
    <name evidence="2" type="ORF">SAMN04487779_1010111</name>
</gene>
<dbReference type="STRING" id="938405.SAMN02927895_01031"/>
<keyword evidence="1 2" id="KW-0812">Transmembrane</keyword>
<protein>
    <submittedName>
        <fullName evidence="2">Putative transmembrane protein (PGPGW)</fullName>
    </submittedName>
</protein>
<sequence length="104" mass="12010">MARWRQNPTPSGQQRPVPSWRRKVAGFSLLTLGVAGMVLPILQGMLFLALGLFVLRDQYSWARRGMEKLSSRWPRQVGQVEALEGRLIGWSERQGERLRRLLPR</sequence>
<organism evidence="2 3">
    <name type="scientific">Belnapia rosea</name>
    <dbReference type="NCBI Taxonomy" id="938405"/>
    <lineage>
        <taxon>Bacteria</taxon>
        <taxon>Pseudomonadati</taxon>
        <taxon>Pseudomonadota</taxon>
        <taxon>Alphaproteobacteria</taxon>
        <taxon>Acetobacterales</taxon>
        <taxon>Roseomonadaceae</taxon>
        <taxon>Belnapia</taxon>
    </lineage>
</organism>
<proteinExistence type="predicted"/>
<evidence type="ECO:0000313" key="3">
    <source>
        <dbReference type="Proteomes" id="UP000198925"/>
    </source>
</evidence>
<dbReference type="InterPro" id="IPR019099">
    <property type="entry name" value="Uncharacterised_PGPGW_TM"/>
</dbReference>
<keyword evidence="3" id="KW-1185">Reference proteome</keyword>
<accession>A0A1G6WB67</accession>
<reference evidence="2 3" key="1">
    <citation type="submission" date="2016-10" db="EMBL/GenBank/DDBJ databases">
        <authorList>
            <person name="de Groot N.N."/>
        </authorList>
    </citation>
    <scope>NUCLEOTIDE SEQUENCE [LARGE SCALE GENOMIC DNA]</scope>
    <source>
        <strain evidence="2 3">CPCC 100156</strain>
    </source>
</reference>
<name>A0A1G6WB67_9PROT</name>
<dbReference type="OrthoDB" id="7284440at2"/>
<dbReference type="Proteomes" id="UP000198925">
    <property type="component" value="Unassembled WGS sequence"/>
</dbReference>